<gene>
    <name evidence="1" type="ORF">MYP_4295</name>
</gene>
<protein>
    <submittedName>
        <fullName evidence="1">Uncharacterized protein</fullName>
    </submittedName>
</protein>
<proteinExistence type="predicted"/>
<sequence>MRFIIIISASIIYLQGCHNKEKKLSDFQYLTDSLSQENNFLKAKLNASEDSKTGIESLQANKSRSDSSLQVYTLVGSFVGASLYDCFHLSFKDTSGAIRDFDSPDNTYGMDIFDRSSSLRLKKEIPKKRFRIWCATLKGIDCRDADSYHPDSPKAYIDMPTIIKMQELR</sequence>
<evidence type="ECO:0000313" key="2">
    <source>
        <dbReference type="Proteomes" id="UP000030185"/>
    </source>
</evidence>
<comment type="caution">
    <text evidence="1">The sequence shown here is derived from an EMBL/GenBank/DDBJ whole genome shotgun (WGS) entry which is preliminary data.</text>
</comment>
<dbReference type="STRING" id="153721.MYP_4295"/>
<keyword evidence="2" id="KW-1185">Reference proteome</keyword>
<evidence type="ECO:0000313" key="1">
    <source>
        <dbReference type="EMBL" id="GAL87065.1"/>
    </source>
</evidence>
<dbReference type="AlphaFoldDB" id="A0A098LJD3"/>
<reference evidence="1 2" key="1">
    <citation type="submission" date="2014-09" db="EMBL/GenBank/DDBJ databases">
        <title>Sporocytophaga myxococcoides PG-01 genome sequencing.</title>
        <authorList>
            <person name="Liu L."/>
            <person name="Gao P.J."/>
            <person name="Chen G.J."/>
            <person name="Wang L.S."/>
        </authorList>
    </citation>
    <scope>NUCLEOTIDE SEQUENCE [LARGE SCALE GENOMIC DNA]</scope>
    <source>
        <strain evidence="1 2">PG-01</strain>
    </source>
</reference>
<accession>A0A098LJD3</accession>
<dbReference type="EMBL" id="BBLT01000011">
    <property type="protein sequence ID" value="GAL87065.1"/>
    <property type="molecule type" value="Genomic_DNA"/>
</dbReference>
<name>A0A098LJD3_9BACT</name>
<organism evidence="1 2">
    <name type="scientific">Sporocytophaga myxococcoides</name>
    <dbReference type="NCBI Taxonomy" id="153721"/>
    <lineage>
        <taxon>Bacteria</taxon>
        <taxon>Pseudomonadati</taxon>
        <taxon>Bacteroidota</taxon>
        <taxon>Cytophagia</taxon>
        <taxon>Cytophagales</taxon>
        <taxon>Cytophagaceae</taxon>
        <taxon>Sporocytophaga</taxon>
    </lineage>
</organism>
<dbReference type="Proteomes" id="UP000030185">
    <property type="component" value="Unassembled WGS sequence"/>
</dbReference>